<evidence type="ECO:0000313" key="3">
    <source>
        <dbReference type="EMBL" id="MCA5006228.1"/>
    </source>
</evidence>
<feature type="domain" description="Calcineurin-like phosphoesterase" evidence="2">
    <location>
        <begin position="32"/>
        <end position="244"/>
    </location>
</feature>
<evidence type="ECO:0000313" key="4">
    <source>
        <dbReference type="Proteomes" id="UP001165302"/>
    </source>
</evidence>
<accession>A0ABS7Z8B1</accession>
<protein>
    <submittedName>
        <fullName evidence="3">Metallophosphoesterase</fullName>
    </submittedName>
</protein>
<dbReference type="InterPro" id="IPR051918">
    <property type="entry name" value="STPP_CPPED1"/>
</dbReference>
<dbReference type="EMBL" id="JADEYP010000029">
    <property type="protein sequence ID" value="MCA5006228.1"/>
    <property type="molecule type" value="Genomic_DNA"/>
</dbReference>
<feature type="signal peptide" evidence="1">
    <location>
        <begin position="1"/>
        <end position="20"/>
    </location>
</feature>
<keyword evidence="1" id="KW-0732">Signal</keyword>
<feature type="chain" id="PRO_5047409604" evidence="1">
    <location>
        <begin position="21"/>
        <end position="328"/>
    </location>
</feature>
<comment type="caution">
    <text evidence="3">The sequence shown here is derived from an EMBL/GenBank/DDBJ whole genome shotgun (WGS) entry which is preliminary data.</text>
</comment>
<dbReference type="PANTHER" id="PTHR43143:SF1">
    <property type="entry name" value="SERINE_THREONINE-PROTEIN PHOSPHATASE CPPED1"/>
    <property type="match status" value="1"/>
</dbReference>
<name>A0ABS7Z8B1_9SPHI</name>
<reference evidence="3" key="1">
    <citation type="submission" date="2020-10" db="EMBL/GenBank/DDBJ databases">
        <authorList>
            <person name="Lu T."/>
            <person name="Wang Q."/>
            <person name="Han X."/>
        </authorList>
    </citation>
    <scope>NUCLEOTIDE SEQUENCE</scope>
    <source>
        <strain evidence="3">WQ 366</strain>
    </source>
</reference>
<evidence type="ECO:0000259" key="2">
    <source>
        <dbReference type="Pfam" id="PF00149"/>
    </source>
</evidence>
<organism evidence="3 4">
    <name type="scientific">Sphingobacterium bovistauri</name>
    <dbReference type="NCBI Taxonomy" id="2781959"/>
    <lineage>
        <taxon>Bacteria</taxon>
        <taxon>Pseudomonadati</taxon>
        <taxon>Bacteroidota</taxon>
        <taxon>Sphingobacteriia</taxon>
        <taxon>Sphingobacteriales</taxon>
        <taxon>Sphingobacteriaceae</taxon>
        <taxon>Sphingobacterium</taxon>
    </lineage>
</organism>
<evidence type="ECO:0000256" key="1">
    <source>
        <dbReference type="SAM" id="SignalP"/>
    </source>
</evidence>
<dbReference type="InterPro" id="IPR029052">
    <property type="entry name" value="Metallo-depent_PP-like"/>
</dbReference>
<dbReference type="Gene3D" id="3.60.21.10">
    <property type="match status" value="1"/>
</dbReference>
<sequence>MKNVFLFIFTILSLILVVHAQDVVPETKNKNIKILLISDLNDSYGSVGYSKEVHDVVQKVKEIKPDIILCGGDMVAGQKASLTVSRIDSMWSAFDQTVLRPIYELGVPFGFTMGNHDASPSYHLDREASYKFWSINKNKTNLAYVDDKYFPYYFSYIKNNVFFISWDASSAVIPLEVKLWMEGQLALPIAKKSRARIVLGHLPLYAIVSSKNKKGEVINDADETLDFLKENNVDMYISGHQHAYYPATKEQFTLLNAGCLGGGPREIMGHHAKASKAYAIVELPKRKGIDKIKITGFEPVSHRHIVLESLPDSVSGFNGKVFKWDNSN</sequence>
<keyword evidence="4" id="KW-1185">Reference proteome</keyword>
<dbReference type="Proteomes" id="UP001165302">
    <property type="component" value="Unassembled WGS sequence"/>
</dbReference>
<dbReference type="RefSeq" id="WP_225554591.1">
    <property type="nucleotide sequence ID" value="NZ_JADEYP010000029.1"/>
</dbReference>
<proteinExistence type="predicted"/>
<dbReference type="Pfam" id="PF00149">
    <property type="entry name" value="Metallophos"/>
    <property type="match status" value="1"/>
</dbReference>
<dbReference type="SUPFAM" id="SSF56300">
    <property type="entry name" value="Metallo-dependent phosphatases"/>
    <property type="match status" value="1"/>
</dbReference>
<dbReference type="PANTHER" id="PTHR43143">
    <property type="entry name" value="METALLOPHOSPHOESTERASE, CALCINEURIN SUPERFAMILY"/>
    <property type="match status" value="1"/>
</dbReference>
<dbReference type="InterPro" id="IPR004843">
    <property type="entry name" value="Calcineurin-like_PHP"/>
</dbReference>
<gene>
    <name evidence="3" type="ORF">IPZ78_13825</name>
</gene>